<reference evidence="6" key="2">
    <citation type="journal article" date="2021" name="PeerJ">
        <title>Extensive microbial diversity within the chicken gut microbiome revealed by metagenomics and culture.</title>
        <authorList>
            <person name="Gilroy R."/>
            <person name="Ravi A."/>
            <person name="Getino M."/>
            <person name="Pursley I."/>
            <person name="Horton D.L."/>
            <person name="Alikhan N.F."/>
            <person name="Baker D."/>
            <person name="Gharbi K."/>
            <person name="Hall N."/>
            <person name="Watson M."/>
            <person name="Adriaenssens E.M."/>
            <person name="Foster-Nyarko E."/>
            <person name="Jarju S."/>
            <person name="Secka A."/>
            <person name="Antonio M."/>
            <person name="Oren A."/>
            <person name="Chaudhuri R.R."/>
            <person name="La Ragione R."/>
            <person name="Hildebrand F."/>
            <person name="Pallen M.J."/>
        </authorList>
    </citation>
    <scope>NUCLEOTIDE SEQUENCE</scope>
    <source>
        <strain evidence="6">ChiGjej1B1-24693</strain>
    </source>
</reference>
<evidence type="ECO:0000256" key="1">
    <source>
        <dbReference type="ARBA" id="ARBA00004196"/>
    </source>
</evidence>
<evidence type="ECO:0000256" key="4">
    <source>
        <dbReference type="ARBA" id="ARBA00022729"/>
    </source>
</evidence>
<feature type="non-terminal residue" evidence="6">
    <location>
        <position position="404"/>
    </location>
</feature>
<reference evidence="6" key="1">
    <citation type="submission" date="2020-10" db="EMBL/GenBank/DDBJ databases">
        <authorList>
            <person name="Gilroy R."/>
        </authorList>
    </citation>
    <scope>NUCLEOTIDE SEQUENCE</scope>
    <source>
        <strain evidence="6">ChiGjej1B1-24693</strain>
    </source>
</reference>
<dbReference type="EMBL" id="DVLP01000352">
    <property type="protein sequence ID" value="HIT76287.1"/>
    <property type="molecule type" value="Genomic_DNA"/>
</dbReference>
<evidence type="ECO:0000313" key="6">
    <source>
        <dbReference type="EMBL" id="HIT76287.1"/>
    </source>
</evidence>
<accession>A0A9D1GZI1</accession>
<comment type="subcellular location">
    <subcellularLocation>
        <location evidence="1">Cell envelope</location>
    </subcellularLocation>
</comment>
<dbReference type="InterPro" id="IPR006311">
    <property type="entry name" value="TAT_signal"/>
</dbReference>
<dbReference type="InterPro" id="IPR006059">
    <property type="entry name" value="SBP"/>
</dbReference>
<evidence type="ECO:0000256" key="5">
    <source>
        <dbReference type="SAM" id="MobiDB-lite"/>
    </source>
</evidence>
<dbReference type="GO" id="GO:0030313">
    <property type="term" value="C:cell envelope"/>
    <property type="evidence" value="ECO:0007669"/>
    <property type="project" value="UniProtKB-SubCell"/>
</dbReference>
<organism evidence="6 7">
    <name type="scientific">Candidatus Avipropionibacterium avicola</name>
    <dbReference type="NCBI Taxonomy" id="2840701"/>
    <lineage>
        <taxon>Bacteria</taxon>
        <taxon>Bacillati</taxon>
        <taxon>Actinomycetota</taxon>
        <taxon>Actinomycetes</taxon>
        <taxon>Propionibacteriales</taxon>
        <taxon>Propionibacteriaceae</taxon>
        <taxon>Propionibacteriaceae incertae sedis</taxon>
        <taxon>Candidatus Avipropionibacterium</taxon>
    </lineage>
</organism>
<protein>
    <submittedName>
        <fullName evidence="6">Extracellular solute-binding protein</fullName>
    </submittedName>
</protein>
<dbReference type="Pfam" id="PF01547">
    <property type="entry name" value="SBP_bac_1"/>
    <property type="match status" value="1"/>
</dbReference>
<feature type="region of interest" description="Disordered" evidence="5">
    <location>
        <begin position="364"/>
        <end position="404"/>
    </location>
</feature>
<keyword evidence="3" id="KW-0813">Transport</keyword>
<dbReference type="PROSITE" id="PS51318">
    <property type="entry name" value="TAT"/>
    <property type="match status" value="1"/>
</dbReference>
<dbReference type="PANTHER" id="PTHR43649">
    <property type="entry name" value="ARABINOSE-BINDING PROTEIN-RELATED"/>
    <property type="match status" value="1"/>
</dbReference>
<evidence type="ECO:0000313" key="7">
    <source>
        <dbReference type="Proteomes" id="UP000886842"/>
    </source>
</evidence>
<dbReference type="SUPFAM" id="SSF53850">
    <property type="entry name" value="Periplasmic binding protein-like II"/>
    <property type="match status" value="1"/>
</dbReference>
<comment type="caution">
    <text evidence="6">The sequence shown here is derived from an EMBL/GenBank/DDBJ whole genome shotgun (WGS) entry which is preliminary data.</text>
</comment>
<dbReference type="Proteomes" id="UP000886842">
    <property type="component" value="Unassembled WGS sequence"/>
</dbReference>
<dbReference type="AlphaFoldDB" id="A0A9D1GZI1"/>
<evidence type="ECO:0000256" key="3">
    <source>
        <dbReference type="ARBA" id="ARBA00022448"/>
    </source>
</evidence>
<sequence>MPSPITSQSPFSSRRRFLAAVGGAGTAAVLAGCSGGKGLPGSDSSGDTGDGTGTIQWWTNHTEEDTALFRERIKAFNEVHPDIKVNLLNIADGPQYYTKINTSAVSGGVADVFYTRSFDIAPFVARDWLLPLADLIEQDRDEVQPDDFWPAEVAQLSVDEVMYALPYDFSNFAIYVNKTLLDSKGIAMPDGEWTWEEMLEMGKEFVEREGKRQTRWGAGLSTTNWLMMGIFKAYDGATFSEDLSSCVVADHESNIKLLESWEAQMKAGVVPAADATPEGVDIFASQLVPFNVNGSWATLATRAAVNDKFEWDVARLPKGSSGRRDISAAGGAWSISKSSKNQAAAWTFLKFITSEDSTNALIAEPTRSVPGRQSSAERWAEVAASGAEPPKSVQIFADQLGDDA</sequence>
<proteinExistence type="inferred from homology"/>
<dbReference type="InterPro" id="IPR050490">
    <property type="entry name" value="Bact_solute-bd_prot1"/>
</dbReference>
<evidence type="ECO:0000256" key="2">
    <source>
        <dbReference type="ARBA" id="ARBA00008520"/>
    </source>
</evidence>
<dbReference type="PANTHER" id="PTHR43649:SF31">
    <property type="entry name" value="SN-GLYCEROL-3-PHOSPHATE-BINDING PERIPLASMIC PROTEIN UGPB"/>
    <property type="match status" value="1"/>
</dbReference>
<gene>
    <name evidence="6" type="ORF">IAA98_11940</name>
</gene>
<comment type="similarity">
    <text evidence="2">Belongs to the bacterial solute-binding protein 1 family.</text>
</comment>
<keyword evidence="4" id="KW-0732">Signal</keyword>
<dbReference type="Gene3D" id="3.40.190.10">
    <property type="entry name" value="Periplasmic binding protein-like II"/>
    <property type="match status" value="1"/>
</dbReference>
<name>A0A9D1GZI1_9ACTN</name>